<keyword evidence="1" id="KW-0472">Membrane</keyword>
<gene>
    <name evidence="2" type="ORF">SAMN02745885_01287</name>
</gene>
<dbReference type="AlphaFoldDB" id="A0A1T4PHG2"/>
<dbReference type="RefSeq" id="WP_078665364.1">
    <property type="nucleotide sequence ID" value="NZ_FUXM01000011.1"/>
</dbReference>
<dbReference type="PANTHER" id="PTHR36443:SF1">
    <property type="entry name" value="BSR5223 PROTEIN"/>
    <property type="match status" value="1"/>
</dbReference>
<keyword evidence="1" id="KW-1133">Transmembrane helix</keyword>
<evidence type="ECO:0000313" key="2">
    <source>
        <dbReference type="EMBL" id="SJZ90939.1"/>
    </source>
</evidence>
<dbReference type="Pfam" id="PF11146">
    <property type="entry name" value="DUF2905"/>
    <property type="match status" value="1"/>
</dbReference>
<organism evidence="2 3">
    <name type="scientific">Carboxydocella sporoproducens DSM 16521</name>
    <dbReference type="NCBI Taxonomy" id="1121270"/>
    <lineage>
        <taxon>Bacteria</taxon>
        <taxon>Bacillati</taxon>
        <taxon>Bacillota</taxon>
        <taxon>Clostridia</taxon>
        <taxon>Eubacteriales</taxon>
        <taxon>Clostridiales Family XVI. Incertae Sedis</taxon>
        <taxon>Carboxydocella</taxon>
    </lineage>
</organism>
<dbReference type="PANTHER" id="PTHR36443">
    <property type="entry name" value="BSR5223 PROTEIN"/>
    <property type="match status" value="1"/>
</dbReference>
<evidence type="ECO:0000256" key="1">
    <source>
        <dbReference type="SAM" id="Phobius"/>
    </source>
</evidence>
<proteinExistence type="predicted"/>
<feature type="transmembrane region" description="Helical" evidence="1">
    <location>
        <begin position="44"/>
        <end position="66"/>
    </location>
</feature>
<evidence type="ECO:0000313" key="3">
    <source>
        <dbReference type="Proteomes" id="UP000189933"/>
    </source>
</evidence>
<reference evidence="3" key="1">
    <citation type="submission" date="2017-02" db="EMBL/GenBank/DDBJ databases">
        <authorList>
            <person name="Varghese N."/>
            <person name="Submissions S."/>
        </authorList>
    </citation>
    <scope>NUCLEOTIDE SEQUENCE [LARGE SCALE GENOMIC DNA]</scope>
    <source>
        <strain evidence="3">DSM 16521</strain>
    </source>
</reference>
<dbReference type="EMBL" id="FUXM01000011">
    <property type="protein sequence ID" value="SJZ90939.1"/>
    <property type="molecule type" value="Genomic_DNA"/>
</dbReference>
<accession>A0A1T4PHG2</accession>
<dbReference type="InterPro" id="IPR021320">
    <property type="entry name" value="DUF2905"/>
</dbReference>
<dbReference type="Proteomes" id="UP000189933">
    <property type="component" value="Unassembled WGS sequence"/>
</dbReference>
<keyword evidence="3" id="KW-1185">Reference proteome</keyword>
<sequence>MGKWLMGTGLFLVGVGLLIWLMEKILPAGRLPGDIYIQKGNFTFYFPLATSIVISIILTLLLNLLFRR</sequence>
<protein>
    <recommendedName>
        <fullName evidence="4">DUF2905 domain-containing protein</fullName>
    </recommendedName>
</protein>
<evidence type="ECO:0008006" key="4">
    <source>
        <dbReference type="Google" id="ProtNLM"/>
    </source>
</evidence>
<name>A0A1T4PHG2_9FIRM</name>
<keyword evidence="1" id="KW-0812">Transmembrane</keyword>